<feature type="region of interest" description="Disordered" evidence="1">
    <location>
        <begin position="1"/>
        <end position="63"/>
    </location>
</feature>
<gene>
    <name evidence="3" type="ORF">ACFFJC_13370</name>
</gene>
<evidence type="ECO:0000256" key="2">
    <source>
        <dbReference type="SAM" id="Phobius"/>
    </source>
</evidence>
<sequence>MSASEPGSEVIAAEAGITPPPRPASPWQPRADGPDRQSGRASADGDSGARPIASAGQRPGRVGGRPIRWGWWLLAALLSLLLWAGILALVT</sequence>
<dbReference type="RefSeq" id="WP_379487987.1">
    <property type="nucleotide sequence ID" value="NZ_JBHLWK010000015.1"/>
</dbReference>
<accession>A0ABV6CXY7</accession>
<protein>
    <submittedName>
        <fullName evidence="3">Uncharacterized protein</fullName>
    </submittedName>
</protein>
<evidence type="ECO:0000313" key="3">
    <source>
        <dbReference type="EMBL" id="MFC0205257.1"/>
    </source>
</evidence>
<keyword evidence="2" id="KW-0472">Membrane</keyword>
<organism evidence="3 4">
    <name type="scientific">Novosphingobium soli</name>
    <dbReference type="NCBI Taxonomy" id="574956"/>
    <lineage>
        <taxon>Bacteria</taxon>
        <taxon>Pseudomonadati</taxon>
        <taxon>Pseudomonadota</taxon>
        <taxon>Alphaproteobacteria</taxon>
        <taxon>Sphingomonadales</taxon>
        <taxon>Sphingomonadaceae</taxon>
        <taxon>Novosphingobium</taxon>
    </lineage>
</organism>
<keyword evidence="2" id="KW-1133">Transmembrane helix</keyword>
<evidence type="ECO:0000256" key="1">
    <source>
        <dbReference type="SAM" id="MobiDB-lite"/>
    </source>
</evidence>
<keyword evidence="4" id="KW-1185">Reference proteome</keyword>
<proteinExistence type="predicted"/>
<name>A0ABV6CXY7_9SPHN</name>
<dbReference type="EMBL" id="JBHLWK010000015">
    <property type="protein sequence ID" value="MFC0205257.1"/>
    <property type="molecule type" value="Genomic_DNA"/>
</dbReference>
<keyword evidence="2" id="KW-0812">Transmembrane</keyword>
<evidence type="ECO:0000313" key="4">
    <source>
        <dbReference type="Proteomes" id="UP001589798"/>
    </source>
</evidence>
<feature type="transmembrane region" description="Helical" evidence="2">
    <location>
        <begin position="69"/>
        <end position="90"/>
    </location>
</feature>
<comment type="caution">
    <text evidence="3">The sequence shown here is derived from an EMBL/GenBank/DDBJ whole genome shotgun (WGS) entry which is preliminary data.</text>
</comment>
<dbReference type="Proteomes" id="UP001589798">
    <property type="component" value="Unassembled WGS sequence"/>
</dbReference>
<reference evidence="3 4" key="1">
    <citation type="submission" date="2024-09" db="EMBL/GenBank/DDBJ databases">
        <authorList>
            <person name="Sun Q."/>
            <person name="Mori K."/>
        </authorList>
    </citation>
    <scope>NUCLEOTIDE SEQUENCE [LARGE SCALE GENOMIC DNA]</scope>
    <source>
        <strain evidence="3 4">CCM 7706</strain>
    </source>
</reference>